<feature type="domain" description="Response regulatory" evidence="7">
    <location>
        <begin position="2"/>
        <end position="116"/>
    </location>
</feature>
<keyword evidence="10" id="KW-1185">Reference proteome</keyword>
<feature type="DNA-binding region" description="OmpR/PhoB-type" evidence="6">
    <location>
        <begin position="124"/>
        <end position="222"/>
    </location>
</feature>
<dbReference type="SMART" id="SM00448">
    <property type="entry name" value="REC"/>
    <property type="match status" value="1"/>
</dbReference>
<feature type="domain" description="OmpR/PhoB-type" evidence="8">
    <location>
        <begin position="124"/>
        <end position="222"/>
    </location>
</feature>
<keyword evidence="5" id="KW-0597">Phosphoprotein</keyword>
<evidence type="ECO:0000256" key="4">
    <source>
        <dbReference type="ARBA" id="ARBA00023163"/>
    </source>
</evidence>
<organism evidence="9 10">
    <name type="scientific">Peptoniphilus ovalis</name>
    <dbReference type="NCBI Taxonomy" id="2841503"/>
    <lineage>
        <taxon>Bacteria</taxon>
        <taxon>Bacillati</taxon>
        <taxon>Bacillota</taxon>
        <taxon>Tissierellia</taxon>
        <taxon>Tissierellales</taxon>
        <taxon>Peptoniphilaceae</taxon>
        <taxon>Peptoniphilus</taxon>
    </lineage>
</organism>
<keyword evidence="4" id="KW-0804">Transcription</keyword>
<dbReference type="EMBL" id="JAHLQO010000006">
    <property type="protein sequence ID" value="MBU5670064.1"/>
    <property type="molecule type" value="Genomic_DNA"/>
</dbReference>
<evidence type="ECO:0000259" key="7">
    <source>
        <dbReference type="PROSITE" id="PS50110"/>
    </source>
</evidence>
<reference evidence="9 10" key="1">
    <citation type="submission" date="2021-06" db="EMBL/GenBank/DDBJ databases">
        <authorList>
            <person name="Sun Q."/>
            <person name="Li D."/>
        </authorList>
    </citation>
    <scope>NUCLEOTIDE SEQUENCE [LARGE SCALE GENOMIC DNA]</scope>
    <source>
        <strain evidence="9 10">MSJ-1</strain>
    </source>
</reference>
<dbReference type="RefSeq" id="WP_216549885.1">
    <property type="nucleotide sequence ID" value="NZ_JAHLQO010000006.1"/>
</dbReference>
<evidence type="ECO:0000256" key="1">
    <source>
        <dbReference type="ARBA" id="ARBA00023012"/>
    </source>
</evidence>
<dbReference type="PANTHER" id="PTHR48111">
    <property type="entry name" value="REGULATOR OF RPOS"/>
    <property type="match status" value="1"/>
</dbReference>
<evidence type="ECO:0000256" key="5">
    <source>
        <dbReference type="PROSITE-ProRule" id="PRU00169"/>
    </source>
</evidence>
<dbReference type="CDD" id="cd00383">
    <property type="entry name" value="trans_reg_C"/>
    <property type="match status" value="1"/>
</dbReference>
<proteinExistence type="predicted"/>
<feature type="modified residue" description="4-aspartylphosphate" evidence="5">
    <location>
        <position position="51"/>
    </location>
</feature>
<dbReference type="Pfam" id="PF00486">
    <property type="entry name" value="Trans_reg_C"/>
    <property type="match status" value="1"/>
</dbReference>
<dbReference type="InterPro" id="IPR001867">
    <property type="entry name" value="OmpR/PhoB-type_DNA-bd"/>
</dbReference>
<evidence type="ECO:0000256" key="3">
    <source>
        <dbReference type="ARBA" id="ARBA00023125"/>
    </source>
</evidence>
<dbReference type="Pfam" id="PF00072">
    <property type="entry name" value="Response_reg"/>
    <property type="match status" value="1"/>
</dbReference>
<comment type="caution">
    <text evidence="9">The sequence shown here is derived from an EMBL/GenBank/DDBJ whole genome shotgun (WGS) entry which is preliminary data.</text>
</comment>
<protein>
    <submittedName>
        <fullName evidence="9">Response regulator transcription factor</fullName>
    </submittedName>
</protein>
<gene>
    <name evidence="9" type="ORF">KQI68_09505</name>
</gene>
<evidence type="ECO:0000256" key="2">
    <source>
        <dbReference type="ARBA" id="ARBA00023015"/>
    </source>
</evidence>
<dbReference type="PANTHER" id="PTHR48111:SF22">
    <property type="entry name" value="REGULATOR OF RPOS"/>
    <property type="match status" value="1"/>
</dbReference>
<accession>A0ABS6FIU1</accession>
<dbReference type="InterPro" id="IPR039420">
    <property type="entry name" value="WalR-like"/>
</dbReference>
<sequence length="225" mass="25672">MRILVVEDEEKLLKSIKEGLEISGYVVDTANDGEEGSFMACTNDYDLIILDINLPNKDGFEILKEIREVNSSVNIIMLTAISDVENRVKGLDLGANDYVLKPFHFQELKARIRSLLRRKTTITDNIMEINGVTFDSTKRSFYIDGEELKLTSKESGILEYLFLNNNRFISSEELMEHVWGDEIDSFSNVVRVHMSALRKKLKSKLGKNIILNEIGKGYILSDKDE</sequence>
<dbReference type="PROSITE" id="PS51755">
    <property type="entry name" value="OMPR_PHOB"/>
    <property type="match status" value="1"/>
</dbReference>
<dbReference type="Proteomes" id="UP000783742">
    <property type="component" value="Unassembled WGS sequence"/>
</dbReference>
<evidence type="ECO:0000313" key="9">
    <source>
        <dbReference type="EMBL" id="MBU5670064.1"/>
    </source>
</evidence>
<name>A0ABS6FIU1_9FIRM</name>
<evidence type="ECO:0000259" key="8">
    <source>
        <dbReference type="PROSITE" id="PS51755"/>
    </source>
</evidence>
<dbReference type="InterPro" id="IPR001789">
    <property type="entry name" value="Sig_transdc_resp-reg_receiver"/>
</dbReference>
<keyword evidence="3 6" id="KW-0238">DNA-binding</keyword>
<keyword evidence="2" id="KW-0805">Transcription regulation</keyword>
<evidence type="ECO:0000313" key="10">
    <source>
        <dbReference type="Proteomes" id="UP000783742"/>
    </source>
</evidence>
<keyword evidence="1" id="KW-0902">Two-component regulatory system</keyword>
<evidence type="ECO:0000256" key="6">
    <source>
        <dbReference type="PROSITE-ProRule" id="PRU01091"/>
    </source>
</evidence>
<dbReference type="PROSITE" id="PS50110">
    <property type="entry name" value="RESPONSE_REGULATORY"/>
    <property type="match status" value="1"/>
</dbReference>
<dbReference type="SMART" id="SM00862">
    <property type="entry name" value="Trans_reg_C"/>
    <property type="match status" value="1"/>
</dbReference>